<dbReference type="EMBL" id="AMWG01000184">
    <property type="protein sequence ID" value="ELP29693.1"/>
    <property type="molecule type" value="Genomic_DNA"/>
</dbReference>
<comment type="caution">
    <text evidence="1">The sequence shown here is derived from an EMBL/GenBank/DDBJ whole genome shotgun (WGS) entry which is preliminary data.</text>
</comment>
<evidence type="ECO:0000313" key="2">
    <source>
        <dbReference type="Proteomes" id="UP000010959"/>
    </source>
</evidence>
<proteinExistence type="predicted"/>
<dbReference type="PATRIC" id="fig|993516.3.peg.6859"/>
<dbReference type="Proteomes" id="UP000010959">
    <property type="component" value="Unassembled WGS sequence"/>
</dbReference>
<sequence>MKEAIQRRPWPNCPTRLADSRIDRLYNFDKRSTKDSLRWFVDLPTSTSFNFALMSTNA</sequence>
<name>L7C6N9_RHOBT</name>
<gene>
    <name evidence="1" type="ORF">RBSWK_06394</name>
</gene>
<organism evidence="1 2">
    <name type="scientific">Rhodopirellula baltica SWK14</name>
    <dbReference type="NCBI Taxonomy" id="993516"/>
    <lineage>
        <taxon>Bacteria</taxon>
        <taxon>Pseudomonadati</taxon>
        <taxon>Planctomycetota</taxon>
        <taxon>Planctomycetia</taxon>
        <taxon>Pirellulales</taxon>
        <taxon>Pirellulaceae</taxon>
        <taxon>Rhodopirellula</taxon>
    </lineage>
</organism>
<reference evidence="1 2" key="1">
    <citation type="journal article" date="2013" name="Mar. Genomics">
        <title>Expression of sulfatases in Rhodopirellula baltica and the diversity of sulfatases in the genus Rhodopirellula.</title>
        <authorList>
            <person name="Wegner C.E."/>
            <person name="Richter-Heitmann T."/>
            <person name="Klindworth A."/>
            <person name="Klockow C."/>
            <person name="Richter M."/>
            <person name="Achstetter T."/>
            <person name="Glockner F.O."/>
            <person name="Harder J."/>
        </authorList>
    </citation>
    <scope>NUCLEOTIDE SEQUENCE [LARGE SCALE GENOMIC DNA]</scope>
    <source>
        <strain evidence="1 2">SWK14</strain>
    </source>
</reference>
<accession>L7C6N9</accession>
<dbReference type="AlphaFoldDB" id="L7C6N9"/>
<protein>
    <submittedName>
        <fullName evidence="1">Uncharacterized protein</fullName>
    </submittedName>
</protein>
<evidence type="ECO:0000313" key="1">
    <source>
        <dbReference type="EMBL" id="ELP29693.1"/>
    </source>
</evidence>